<sequence>MKRELAYLALITLAVCLTASCGVETAEVSLPPESAASHEPDGDLALLYDCAALIGMDDAESAGMLGGGEQNYAAGGEILIGRIYSAELFGEEVAPSTSCGPDGLVDSVSIYLSGTDAAAYAERLCALLGEPTGQSGGVSEGGGSWTEWIIGGARLRLHESLGLCSLEIS</sequence>
<evidence type="ECO:0000256" key="1">
    <source>
        <dbReference type="SAM" id="SignalP"/>
    </source>
</evidence>
<evidence type="ECO:0000313" key="2">
    <source>
        <dbReference type="EMBL" id="HIS65967.1"/>
    </source>
</evidence>
<keyword evidence="1" id="KW-0732">Signal</keyword>
<dbReference type="Proteomes" id="UP000824001">
    <property type="component" value="Unassembled WGS sequence"/>
</dbReference>
<reference evidence="2" key="1">
    <citation type="submission" date="2020-10" db="EMBL/GenBank/DDBJ databases">
        <authorList>
            <person name="Gilroy R."/>
        </authorList>
    </citation>
    <scope>NUCLEOTIDE SEQUENCE</scope>
    <source>
        <strain evidence="2">ChiHjej10B9-9673</strain>
    </source>
</reference>
<dbReference type="EMBL" id="DVJK01000006">
    <property type="protein sequence ID" value="HIS65967.1"/>
    <property type="molecule type" value="Genomic_DNA"/>
</dbReference>
<organism evidence="2 3">
    <name type="scientific">Candidatus Scatomorpha merdipullorum</name>
    <dbReference type="NCBI Taxonomy" id="2840927"/>
    <lineage>
        <taxon>Bacteria</taxon>
        <taxon>Bacillati</taxon>
        <taxon>Bacillota</taxon>
        <taxon>Clostridia</taxon>
        <taxon>Eubacteriales</taxon>
        <taxon>Candidatus Scatomorpha</taxon>
    </lineage>
</organism>
<dbReference type="PROSITE" id="PS51257">
    <property type="entry name" value="PROKAR_LIPOPROTEIN"/>
    <property type="match status" value="1"/>
</dbReference>
<comment type="caution">
    <text evidence="2">The sequence shown here is derived from an EMBL/GenBank/DDBJ whole genome shotgun (WGS) entry which is preliminary data.</text>
</comment>
<gene>
    <name evidence="2" type="ORF">IAC18_00255</name>
</gene>
<feature type="signal peptide" evidence="1">
    <location>
        <begin position="1"/>
        <end position="25"/>
    </location>
</feature>
<accession>A0A9D1FBE6</accession>
<dbReference type="AlphaFoldDB" id="A0A9D1FBE6"/>
<proteinExistence type="predicted"/>
<reference evidence="2" key="2">
    <citation type="journal article" date="2021" name="PeerJ">
        <title>Extensive microbial diversity within the chicken gut microbiome revealed by metagenomics and culture.</title>
        <authorList>
            <person name="Gilroy R."/>
            <person name="Ravi A."/>
            <person name="Getino M."/>
            <person name="Pursley I."/>
            <person name="Horton D.L."/>
            <person name="Alikhan N.F."/>
            <person name="Baker D."/>
            <person name="Gharbi K."/>
            <person name="Hall N."/>
            <person name="Watson M."/>
            <person name="Adriaenssens E.M."/>
            <person name="Foster-Nyarko E."/>
            <person name="Jarju S."/>
            <person name="Secka A."/>
            <person name="Antonio M."/>
            <person name="Oren A."/>
            <person name="Chaudhuri R.R."/>
            <person name="La Ragione R."/>
            <person name="Hildebrand F."/>
            <person name="Pallen M.J."/>
        </authorList>
    </citation>
    <scope>NUCLEOTIDE SEQUENCE</scope>
    <source>
        <strain evidence="2">ChiHjej10B9-9673</strain>
    </source>
</reference>
<evidence type="ECO:0000313" key="3">
    <source>
        <dbReference type="Proteomes" id="UP000824001"/>
    </source>
</evidence>
<feature type="chain" id="PRO_5039278885" evidence="1">
    <location>
        <begin position="26"/>
        <end position="169"/>
    </location>
</feature>
<name>A0A9D1FBE6_9FIRM</name>
<protein>
    <submittedName>
        <fullName evidence="2">Uncharacterized protein</fullName>
    </submittedName>
</protein>